<dbReference type="EMBL" id="GBXM01089281">
    <property type="protein sequence ID" value="JAH19296.1"/>
    <property type="molecule type" value="Transcribed_RNA"/>
</dbReference>
<evidence type="ECO:0000313" key="1">
    <source>
        <dbReference type="EMBL" id="JAH19296.1"/>
    </source>
</evidence>
<reference evidence="1" key="1">
    <citation type="submission" date="2014-11" db="EMBL/GenBank/DDBJ databases">
        <authorList>
            <person name="Amaro Gonzalez C."/>
        </authorList>
    </citation>
    <scope>NUCLEOTIDE SEQUENCE</scope>
</reference>
<reference evidence="1" key="2">
    <citation type="journal article" date="2015" name="Fish Shellfish Immunol.">
        <title>Early steps in the European eel (Anguilla anguilla)-Vibrio vulnificus interaction in the gills: Role of the RtxA13 toxin.</title>
        <authorList>
            <person name="Callol A."/>
            <person name="Pajuelo D."/>
            <person name="Ebbesson L."/>
            <person name="Teles M."/>
            <person name="MacKenzie S."/>
            <person name="Amaro C."/>
        </authorList>
    </citation>
    <scope>NUCLEOTIDE SEQUENCE</scope>
</reference>
<dbReference type="PROSITE" id="PS51257">
    <property type="entry name" value="PROKAR_LIPOPROTEIN"/>
    <property type="match status" value="1"/>
</dbReference>
<dbReference type="AlphaFoldDB" id="A0A0E9QQU6"/>
<accession>A0A0E9QQU6</accession>
<name>A0A0E9QQU6_ANGAN</name>
<organism evidence="1">
    <name type="scientific">Anguilla anguilla</name>
    <name type="common">European freshwater eel</name>
    <name type="synonym">Muraena anguilla</name>
    <dbReference type="NCBI Taxonomy" id="7936"/>
    <lineage>
        <taxon>Eukaryota</taxon>
        <taxon>Metazoa</taxon>
        <taxon>Chordata</taxon>
        <taxon>Craniata</taxon>
        <taxon>Vertebrata</taxon>
        <taxon>Euteleostomi</taxon>
        <taxon>Actinopterygii</taxon>
        <taxon>Neopterygii</taxon>
        <taxon>Teleostei</taxon>
        <taxon>Anguilliformes</taxon>
        <taxon>Anguillidae</taxon>
        <taxon>Anguilla</taxon>
    </lineage>
</organism>
<protein>
    <submittedName>
        <fullName evidence="1">Uncharacterized protein</fullName>
    </submittedName>
</protein>
<sequence>MYVKSSVSSSLSSLCVSFSSVISCSCIASLLSESLLMSFVSLKLFIHSSLK</sequence>
<proteinExistence type="predicted"/>